<proteinExistence type="predicted"/>
<accession>L0P2N7</accession>
<evidence type="ECO:0000313" key="1">
    <source>
        <dbReference type="EMBL" id="CCI55457.1"/>
    </source>
</evidence>
<protein>
    <submittedName>
        <fullName evidence="1">PH01B001E05.13 protein</fullName>
    </submittedName>
</protein>
<organism evidence="1">
    <name type="scientific">Phyllostachys edulis</name>
    <name type="common">Tortoise shell bamboo</name>
    <name type="synonym">Bambusa edulis</name>
    <dbReference type="NCBI Taxonomy" id="38705"/>
    <lineage>
        <taxon>Eukaryota</taxon>
        <taxon>Viridiplantae</taxon>
        <taxon>Streptophyta</taxon>
        <taxon>Embryophyta</taxon>
        <taxon>Tracheophyta</taxon>
        <taxon>Spermatophyta</taxon>
        <taxon>Magnoliopsida</taxon>
        <taxon>Liliopsida</taxon>
        <taxon>Poales</taxon>
        <taxon>Poaceae</taxon>
        <taxon>BOP clade</taxon>
        <taxon>Bambusoideae</taxon>
        <taxon>Arundinarodae</taxon>
        <taxon>Arundinarieae</taxon>
        <taxon>Arundinariinae</taxon>
        <taxon>Phyllostachys</taxon>
    </lineage>
</organism>
<name>L0P2N7_PHYED</name>
<dbReference type="EMBL" id="FO203447">
    <property type="protein sequence ID" value="CCI55457.1"/>
    <property type="molecule type" value="Genomic_DNA"/>
</dbReference>
<sequence>MAGSLGGPGAGCGALEWVLQSGVVEVLVMGVTRPLTLQKVPGSSKLSEVELGAQGQDLQEVLRDLAWEILSDLPDDIPRGATCGLLAKTSRRS</sequence>
<dbReference type="AlphaFoldDB" id="L0P2N7"/>
<reference evidence="1" key="1">
    <citation type="submission" date="2012-05" db="EMBL/GenBank/DDBJ databases">
        <authorList>
            <person name="Han B."/>
            <person name="Lu Y."/>
            <person name="Feng Q."/>
            <person name="Zhao Q."/>
            <person name="Lu T.T."/>
            <person name="Li Y."/>
            <person name="Liu K.Y."/>
            <person name="Huang X.H."/>
            <person name="Fan D.L."/>
            <person name="Weng Q.J."/>
            <person name="Zhang L."/>
            <person name="Lu Y.Q."/>
            <person name="Guo Y.L."/>
            <person name="Li W.J."/>
            <person name="Zhou C.C."/>
            <person name="Lu H.Y."/>
            <person name="Huang T."/>
            <person name="Zhu C.R."/>
            <person name="Zhao Y."/>
            <person name="Hu T."/>
            <person name="Yao N."/>
        </authorList>
    </citation>
    <scope>NUCLEOTIDE SEQUENCE</scope>
</reference>
<gene>
    <name evidence="1" type="primary">PH01B001E05.13</name>
</gene>